<dbReference type="AlphaFoldDB" id="A0A6M3LHD0"/>
<sequence length="145" mass="16691">MSYSRIFSPERYAAIANVITVTEELKPGEAITITSETPETMSVTRNLLYDYLFHMCLKGKFRIKALDSKTLMIRRLGFRTSPKVENLGERNSITATQHSGRMVERLIELWGETEAEVTLKEWIKAKLLSPEEGEELWAHVKRIMS</sequence>
<organism evidence="1">
    <name type="scientific">viral metagenome</name>
    <dbReference type="NCBI Taxonomy" id="1070528"/>
    <lineage>
        <taxon>unclassified sequences</taxon>
        <taxon>metagenomes</taxon>
        <taxon>organismal metagenomes</taxon>
    </lineage>
</organism>
<gene>
    <name evidence="1" type="ORF">MM415B04643_0008</name>
</gene>
<proteinExistence type="predicted"/>
<name>A0A6M3LHD0_9ZZZZ</name>
<evidence type="ECO:0000313" key="1">
    <source>
        <dbReference type="EMBL" id="QJA92491.1"/>
    </source>
</evidence>
<reference evidence="1" key="1">
    <citation type="submission" date="2020-03" db="EMBL/GenBank/DDBJ databases">
        <title>The deep terrestrial virosphere.</title>
        <authorList>
            <person name="Holmfeldt K."/>
            <person name="Nilsson E."/>
            <person name="Simone D."/>
            <person name="Lopez-Fernandez M."/>
            <person name="Wu X."/>
            <person name="de Brujin I."/>
            <person name="Lundin D."/>
            <person name="Andersson A."/>
            <person name="Bertilsson S."/>
            <person name="Dopson M."/>
        </authorList>
    </citation>
    <scope>NUCLEOTIDE SEQUENCE</scope>
    <source>
        <strain evidence="1">MM415B04643</strain>
    </source>
</reference>
<accession>A0A6M3LHD0</accession>
<protein>
    <submittedName>
        <fullName evidence="1">Uncharacterized protein</fullName>
    </submittedName>
</protein>
<dbReference type="EMBL" id="MT143071">
    <property type="protein sequence ID" value="QJA92491.1"/>
    <property type="molecule type" value="Genomic_DNA"/>
</dbReference>